<dbReference type="EMBL" id="BGZK01000242">
    <property type="protein sequence ID" value="GBP31198.1"/>
    <property type="molecule type" value="Genomic_DNA"/>
</dbReference>
<gene>
    <name evidence="2" type="ORF">EVAR_21636_1</name>
</gene>
<protein>
    <submittedName>
        <fullName evidence="2">Uncharacterized protein</fullName>
    </submittedName>
</protein>
<dbReference type="AlphaFoldDB" id="A0A4C1UXL3"/>
<sequence length="168" mass="18669">MNSDRQRNRTHKLDGEQESRVETGTKVDIKYGTKIKIKSMTGVGMSGTGIRIESRRGRCASNGARTVDQNGFRPPLKRSFALRSKRTASGFPTADASIVLKLLVPVNSRARGPSYSRSGVGARRRDITRPVTTSRCLERRIAFTSASYYVTRLRELALLYGSVTTKEQ</sequence>
<evidence type="ECO:0000313" key="2">
    <source>
        <dbReference type="EMBL" id="GBP31198.1"/>
    </source>
</evidence>
<dbReference type="Proteomes" id="UP000299102">
    <property type="component" value="Unassembled WGS sequence"/>
</dbReference>
<feature type="region of interest" description="Disordered" evidence="1">
    <location>
        <begin position="1"/>
        <end position="21"/>
    </location>
</feature>
<reference evidence="2 3" key="1">
    <citation type="journal article" date="2019" name="Commun. Biol.">
        <title>The bagworm genome reveals a unique fibroin gene that provides high tensile strength.</title>
        <authorList>
            <person name="Kono N."/>
            <person name="Nakamura H."/>
            <person name="Ohtoshi R."/>
            <person name="Tomita M."/>
            <person name="Numata K."/>
            <person name="Arakawa K."/>
        </authorList>
    </citation>
    <scope>NUCLEOTIDE SEQUENCE [LARGE SCALE GENOMIC DNA]</scope>
</reference>
<comment type="caution">
    <text evidence="2">The sequence shown here is derived from an EMBL/GenBank/DDBJ whole genome shotgun (WGS) entry which is preliminary data.</text>
</comment>
<evidence type="ECO:0000256" key="1">
    <source>
        <dbReference type="SAM" id="MobiDB-lite"/>
    </source>
</evidence>
<organism evidence="2 3">
    <name type="scientific">Eumeta variegata</name>
    <name type="common">Bagworm moth</name>
    <name type="synonym">Eumeta japonica</name>
    <dbReference type="NCBI Taxonomy" id="151549"/>
    <lineage>
        <taxon>Eukaryota</taxon>
        <taxon>Metazoa</taxon>
        <taxon>Ecdysozoa</taxon>
        <taxon>Arthropoda</taxon>
        <taxon>Hexapoda</taxon>
        <taxon>Insecta</taxon>
        <taxon>Pterygota</taxon>
        <taxon>Neoptera</taxon>
        <taxon>Endopterygota</taxon>
        <taxon>Lepidoptera</taxon>
        <taxon>Glossata</taxon>
        <taxon>Ditrysia</taxon>
        <taxon>Tineoidea</taxon>
        <taxon>Psychidae</taxon>
        <taxon>Oiketicinae</taxon>
        <taxon>Eumeta</taxon>
    </lineage>
</organism>
<accession>A0A4C1UXL3</accession>
<name>A0A4C1UXL3_EUMVA</name>
<proteinExistence type="predicted"/>
<keyword evidence="3" id="KW-1185">Reference proteome</keyword>
<evidence type="ECO:0000313" key="3">
    <source>
        <dbReference type="Proteomes" id="UP000299102"/>
    </source>
</evidence>